<evidence type="ECO:0000256" key="2">
    <source>
        <dbReference type="ARBA" id="ARBA00012438"/>
    </source>
</evidence>
<proteinExistence type="predicted"/>
<gene>
    <name evidence="16" type="ORF">DQQ10_13105</name>
</gene>
<dbReference type="EC" id="2.7.13.3" evidence="2"/>
<dbReference type="InterPro" id="IPR004358">
    <property type="entry name" value="Sig_transdc_His_kin-like_C"/>
</dbReference>
<feature type="domain" description="HPt" evidence="15">
    <location>
        <begin position="1"/>
        <end position="101"/>
    </location>
</feature>
<keyword evidence="5 12" id="KW-0597">Phosphoprotein</keyword>
<evidence type="ECO:0000256" key="9">
    <source>
        <dbReference type="ARBA" id="ARBA00022840"/>
    </source>
</evidence>
<dbReference type="CDD" id="cd16916">
    <property type="entry name" value="HATPase_CheA-like"/>
    <property type="match status" value="1"/>
</dbReference>
<dbReference type="InterPro" id="IPR003594">
    <property type="entry name" value="HATPase_dom"/>
</dbReference>
<evidence type="ECO:0000256" key="11">
    <source>
        <dbReference type="ARBA" id="ARBA00035100"/>
    </source>
</evidence>
<keyword evidence="9" id="KW-0067">ATP-binding</keyword>
<feature type="modified residue" description="Phosphohistidine" evidence="12">
    <location>
        <position position="44"/>
    </location>
</feature>
<dbReference type="GO" id="GO:0000155">
    <property type="term" value="F:phosphorelay sensor kinase activity"/>
    <property type="evidence" value="ECO:0007669"/>
    <property type="project" value="InterPro"/>
</dbReference>
<dbReference type="Gene3D" id="2.30.30.40">
    <property type="entry name" value="SH3 Domains"/>
    <property type="match status" value="1"/>
</dbReference>
<dbReference type="SMART" id="SM00073">
    <property type="entry name" value="HPT"/>
    <property type="match status" value="1"/>
</dbReference>
<dbReference type="InterPro" id="IPR008207">
    <property type="entry name" value="Sig_transdc_His_kin_Hpt_dom"/>
</dbReference>
<dbReference type="SUPFAM" id="SSF47384">
    <property type="entry name" value="Homodimeric domain of signal transducing histidine kinase"/>
    <property type="match status" value="1"/>
</dbReference>
<dbReference type="Gene3D" id="3.30.565.10">
    <property type="entry name" value="Histidine kinase-like ATPase, C-terminal domain"/>
    <property type="match status" value="1"/>
</dbReference>
<dbReference type="InterPro" id="IPR036061">
    <property type="entry name" value="CheW-like_dom_sf"/>
</dbReference>
<evidence type="ECO:0000256" key="5">
    <source>
        <dbReference type="ARBA" id="ARBA00022553"/>
    </source>
</evidence>
<keyword evidence="4" id="KW-0145">Chemotaxis</keyword>
<sequence length="662" mass="74828">MDKAHEKFLHEAAELMDALEKAVLQLDKSRDDASQVEEVFRVMHTFKGTAKMFGFDRIGEFTHYLENIFDDLRRGKIDLSDEILEITLNAVDYLRMLLETRESGHSEAEHDKIMQAVKRMSSEKSSEVTAANEVDTKTGRLFCIFFKPHADFLKSGNNPLYLIEDLSAHGMVYIKTFTDEIPDAEGYVADNAYLYWNILLFTQADTKQIRSEFLFVEDQCDLKIDVIGEENLLVREDFKKFVDDFDGVLPPTLVTRFDERGQGEVKSKKEDATQKVSHQKSLQSIKVTYEKIDKLMSIVSELVTTQARLSLFVEGTKNTELEEISENVEKLVRQLRDEAFSISLLPISHLSTRFERLVRDTSKELNKKIRFVTIGGDTALDKKIIENLMDPMLHILRNSIDHGIELPEVRKREGKDEVGTITLKSYYAGTDVIIEIQDDGAGINKQRVLQKAIEMGLVKAADEVSDHEIFNFIFHAGFSTAKKVTNVSGRGVGMDVVNKAIKNLRGEIEVDSVPGKGSVMRMKLPLSLSIIDGLLVGIERANYVIPLSAIDKCYEMESDAVKPDMHDLIVLDGEQIPYIELRDVFACKSAKPQYVNLVVARHEGQKVAFEVDTIIDEYQAVIKPLGKIYKEQDFASGATILGNGRVALVLDTNRLIERLSIN</sequence>
<feature type="domain" description="CheW-like" evidence="14">
    <location>
        <begin position="530"/>
        <end position="661"/>
    </location>
</feature>
<name>A0A364Y2J4_9BACT</name>
<dbReference type="PROSITE" id="PS50894">
    <property type="entry name" value="HPT"/>
    <property type="match status" value="1"/>
</dbReference>
<dbReference type="Gene3D" id="1.10.287.560">
    <property type="entry name" value="Histidine kinase CheA-like, homodimeric domain"/>
    <property type="match status" value="1"/>
</dbReference>
<dbReference type="SMART" id="SM00260">
    <property type="entry name" value="CheW"/>
    <property type="match status" value="1"/>
</dbReference>
<dbReference type="PANTHER" id="PTHR43395">
    <property type="entry name" value="SENSOR HISTIDINE KINASE CHEA"/>
    <property type="match status" value="1"/>
</dbReference>
<dbReference type="InterPro" id="IPR002545">
    <property type="entry name" value="CheW-lke_dom"/>
</dbReference>
<dbReference type="Pfam" id="PF02895">
    <property type="entry name" value="H-kinase_dim"/>
    <property type="match status" value="1"/>
</dbReference>
<comment type="catalytic activity">
    <reaction evidence="1">
        <text>ATP + protein L-histidine = ADP + protein N-phospho-L-histidine.</text>
        <dbReference type="EC" id="2.7.13.3"/>
    </reaction>
</comment>
<dbReference type="SUPFAM" id="SSF47226">
    <property type="entry name" value="Histidine-containing phosphotransfer domain, HPT domain"/>
    <property type="match status" value="1"/>
</dbReference>
<dbReference type="SMART" id="SM00387">
    <property type="entry name" value="HATPase_c"/>
    <property type="match status" value="1"/>
</dbReference>
<keyword evidence="17" id="KW-1185">Reference proteome</keyword>
<comment type="function">
    <text evidence="11">Involved in the transmission of sensory signals from the chemoreceptors to the flagellar motors. CheA is autophosphorylated; it can transfer its phosphate group to either CheB or CheY.</text>
</comment>
<keyword evidence="8" id="KW-0418">Kinase</keyword>
<dbReference type="EMBL" id="QMFY01000006">
    <property type="protein sequence ID" value="RAW00532.1"/>
    <property type="molecule type" value="Genomic_DNA"/>
</dbReference>
<dbReference type="RefSeq" id="WP_112747332.1">
    <property type="nucleotide sequence ID" value="NZ_QMFY01000006.1"/>
</dbReference>
<dbReference type="PROSITE" id="PS50851">
    <property type="entry name" value="CHEW"/>
    <property type="match status" value="1"/>
</dbReference>
<evidence type="ECO:0000313" key="17">
    <source>
        <dbReference type="Proteomes" id="UP000251889"/>
    </source>
</evidence>
<feature type="domain" description="Histidine kinase" evidence="13">
    <location>
        <begin position="297"/>
        <end position="528"/>
    </location>
</feature>
<dbReference type="GO" id="GO:0005524">
    <property type="term" value="F:ATP binding"/>
    <property type="evidence" value="ECO:0007669"/>
    <property type="project" value="UniProtKB-KW"/>
</dbReference>
<evidence type="ECO:0000256" key="4">
    <source>
        <dbReference type="ARBA" id="ARBA00022500"/>
    </source>
</evidence>
<evidence type="ECO:0000259" key="15">
    <source>
        <dbReference type="PROSITE" id="PS50894"/>
    </source>
</evidence>
<reference evidence="16 17" key="1">
    <citation type="submission" date="2018-06" db="EMBL/GenBank/DDBJ databases">
        <title>Chryseolinea flavus sp. nov., a member of the phylum Bacteroidetes isolated from soil.</title>
        <authorList>
            <person name="Li Y."/>
            <person name="Wang J."/>
        </authorList>
    </citation>
    <scope>NUCLEOTIDE SEQUENCE [LARGE SCALE GENOMIC DNA]</scope>
    <source>
        <strain evidence="16 17">SDU1-6</strain>
    </source>
</reference>
<dbReference type="Pfam" id="PF01584">
    <property type="entry name" value="CheW"/>
    <property type="match status" value="1"/>
</dbReference>
<dbReference type="CDD" id="cd00088">
    <property type="entry name" value="HPT"/>
    <property type="match status" value="1"/>
</dbReference>
<evidence type="ECO:0000256" key="1">
    <source>
        <dbReference type="ARBA" id="ARBA00000085"/>
    </source>
</evidence>
<dbReference type="Proteomes" id="UP000251889">
    <property type="component" value="Unassembled WGS sequence"/>
</dbReference>
<evidence type="ECO:0000256" key="10">
    <source>
        <dbReference type="ARBA" id="ARBA00023012"/>
    </source>
</evidence>
<dbReference type="PRINTS" id="PR00344">
    <property type="entry name" value="BCTRLSENSOR"/>
</dbReference>
<evidence type="ECO:0000256" key="8">
    <source>
        <dbReference type="ARBA" id="ARBA00022777"/>
    </source>
</evidence>
<evidence type="ECO:0000256" key="6">
    <source>
        <dbReference type="ARBA" id="ARBA00022679"/>
    </source>
</evidence>
<dbReference type="InterPro" id="IPR036097">
    <property type="entry name" value="HisK_dim/P_sf"/>
</dbReference>
<dbReference type="GO" id="GO:0005737">
    <property type="term" value="C:cytoplasm"/>
    <property type="evidence" value="ECO:0007669"/>
    <property type="project" value="InterPro"/>
</dbReference>
<protein>
    <recommendedName>
        <fullName evidence="3">Chemotaxis protein CheA</fullName>
        <ecNumber evidence="2">2.7.13.3</ecNumber>
    </recommendedName>
</protein>
<dbReference type="PROSITE" id="PS50109">
    <property type="entry name" value="HIS_KIN"/>
    <property type="match status" value="1"/>
</dbReference>
<dbReference type="Pfam" id="PF01627">
    <property type="entry name" value="Hpt"/>
    <property type="match status" value="1"/>
</dbReference>
<dbReference type="AlphaFoldDB" id="A0A364Y2J4"/>
<keyword evidence="7" id="KW-0547">Nucleotide-binding</keyword>
<dbReference type="Gene3D" id="1.20.120.160">
    <property type="entry name" value="HPT domain"/>
    <property type="match status" value="1"/>
</dbReference>
<evidence type="ECO:0000256" key="7">
    <source>
        <dbReference type="ARBA" id="ARBA00022741"/>
    </source>
</evidence>
<dbReference type="OrthoDB" id="9803176at2"/>
<dbReference type="InterPro" id="IPR037006">
    <property type="entry name" value="CheA-like_homodim_sf"/>
</dbReference>
<dbReference type="SMART" id="SM01231">
    <property type="entry name" value="H-kinase_dim"/>
    <property type="match status" value="1"/>
</dbReference>
<dbReference type="SUPFAM" id="SSF55874">
    <property type="entry name" value="ATPase domain of HSP90 chaperone/DNA topoisomerase II/histidine kinase"/>
    <property type="match status" value="1"/>
</dbReference>
<evidence type="ECO:0000259" key="13">
    <source>
        <dbReference type="PROSITE" id="PS50109"/>
    </source>
</evidence>
<evidence type="ECO:0000256" key="3">
    <source>
        <dbReference type="ARBA" id="ARBA00021495"/>
    </source>
</evidence>
<evidence type="ECO:0000259" key="14">
    <source>
        <dbReference type="PROSITE" id="PS50851"/>
    </source>
</evidence>
<dbReference type="InterPro" id="IPR036890">
    <property type="entry name" value="HATPase_C_sf"/>
</dbReference>
<evidence type="ECO:0000256" key="12">
    <source>
        <dbReference type="PROSITE-ProRule" id="PRU00110"/>
    </source>
</evidence>
<accession>A0A364Y2J4</accession>
<dbReference type="InterPro" id="IPR005467">
    <property type="entry name" value="His_kinase_dom"/>
</dbReference>
<dbReference type="GO" id="GO:0006935">
    <property type="term" value="P:chemotaxis"/>
    <property type="evidence" value="ECO:0007669"/>
    <property type="project" value="UniProtKB-KW"/>
</dbReference>
<dbReference type="InterPro" id="IPR051315">
    <property type="entry name" value="Bact_Chemotaxis_CheA"/>
</dbReference>
<comment type="caution">
    <text evidence="16">The sequence shown here is derived from an EMBL/GenBank/DDBJ whole genome shotgun (WGS) entry which is preliminary data.</text>
</comment>
<dbReference type="InterPro" id="IPR036641">
    <property type="entry name" value="HPT_dom_sf"/>
</dbReference>
<dbReference type="PANTHER" id="PTHR43395:SF10">
    <property type="entry name" value="CHEMOTAXIS PROTEIN CHEA"/>
    <property type="match status" value="1"/>
</dbReference>
<keyword evidence="10" id="KW-0902">Two-component regulatory system</keyword>
<dbReference type="SUPFAM" id="SSF50341">
    <property type="entry name" value="CheW-like"/>
    <property type="match status" value="1"/>
</dbReference>
<dbReference type="FunFam" id="3.30.565.10:FF:000016">
    <property type="entry name" value="Chemotaxis protein CheA, putative"/>
    <property type="match status" value="1"/>
</dbReference>
<keyword evidence="6" id="KW-0808">Transferase</keyword>
<dbReference type="InterPro" id="IPR004105">
    <property type="entry name" value="CheA-like_dim"/>
</dbReference>
<evidence type="ECO:0000313" key="16">
    <source>
        <dbReference type="EMBL" id="RAW00532.1"/>
    </source>
</evidence>
<organism evidence="16 17">
    <name type="scientific">Pseudochryseolinea flava</name>
    <dbReference type="NCBI Taxonomy" id="2059302"/>
    <lineage>
        <taxon>Bacteria</taxon>
        <taxon>Pseudomonadati</taxon>
        <taxon>Bacteroidota</taxon>
        <taxon>Cytophagia</taxon>
        <taxon>Cytophagales</taxon>
        <taxon>Fulvivirgaceae</taxon>
        <taxon>Pseudochryseolinea</taxon>
    </lineage>
</organism>
<dbReference type="Pfam" id="PF02518">
    <property type="entry name" value="HATPase_c"/>
    <property type="match status" value="1"/>
</dbReference>